<feature type="domain" description="Zn(2)-C6 fungal-type" evidence="9">
    <location>
        <begin position="33"/>
        <end position="62"/>
    </location>
</feature>
<dbReference type="PANTHER" id="PTHR47540">
    <property type="entry name" value="THIAMINE REPRESSIBLE GENES REGULATORY PROTEIN THI5"/>
    <property type="match status" value="1"/>
</dbReference>
<organism evidence="10 11">
    <name type="scientific">Fusarium albosuccineum</name>
    <dbReference type="NCBI Taxonomy" id="1237068"/>
    <lineage>
        <taxon>Eukaryota</taxon>
        <taxon>Fungi</taxon>
        <taxon>Dikarya</taxon>
        <taxon>Ascomycota</taxon>
        <taxon>Pezizomycotina</taxon>
        <taxon>Sordariomycetes</taxon>
        <taxon>Hypocreomycetidae</taxon>
        <taxon>Hypocreales</taxon>
        <taxon>Nectriaceae</taxon>
        <taxon>Fusarium</taxon>
        <taxon>Fusarium decemcellulare species complex</taxon>
    </lineage>
</organism>
<evidence type="ECO:0000313" key="11">
    <source>
        <dbReference type="Proteomes" id="UP000554235"/>
    </source>
</evidence>
<dbReference type="Proteomes" id="UP000554235">
    <property type="component" value="Unassembled WGS sequence"/>
</dbReference>
<keyword evidence="6" id="KW-0539">Nucleus</keyword>
<evidence type="ECO:0000256" key="2">
    <source>
        <dbReference type="ARBA" id="ARBA00022723"/>
    </source>
</evidence>
<keyword evidence="11" id="KW-1185">Reference proteome</keyword>
<evidence type="ECO:0000256" key="6">
    <source>
        <dbReference type="ARBA" id="ARBA00023242"/>
    </source>
</evidence>
<gene>
    <name evidence="10" type="ORF">FALBO_973</name>
</gene>
<keyword evidence="4" id="KW-0238">DNA-binding</keyword>
<dbReference type="Pfam" id="PF04082">
    <property type="entry name" value="Fungal_trans"/>
    <property type="match status" value="1"/>
</dbReference>
<dbReference type="PROSITE" id="PS00463">
    <property type="entry name" value="ZN2_CY6_FUNGAL_1"/>
    <property type="match status" value="1"/>
</dbReference>
<reference evidence="10 11" key="1">
    <citation type="submission" date="2020-01" db="EMBL/GenBank/DDBJ databases">
        <title>Identification and distribution of gene clusters putatively required for synthesis of sphingolipid metabolism inhibitors in phylogenetically diverse species of the filamentous fungus Fusarium.</title>
        <authorList>
            <person name="Kim H.-S."/>
            <person name="Busman M."/>
            <person name="Brown D.W."/>
            <person name="Divon H."/>
            <person name="Uhlig S."/>
            <person name="Proctor R.H."/>
        </authorList>
    </citation>
    <scope>NUCLEOTIDE SEQUENCE [LARGE SCALE GENOMIC DNA]</scope>
    <source>
        <strain evidence="10 11">NRRL 20459</strain>
    </source>
</reference>
<protein>
    <submittedName>
        <fullName evidence="10">Transcriptional regulatory GAL4</fullName>
    </submittedName>
</protein>
<dbReference type="GO" id="GO:0043565">
    <property type="term" value="F:sequence-specific DNA binding"/>
    <property type="evidence" value="ECO:0007669"/>
    <property type="project" value="TreeGrafter"/>
</dbReference>
<dbReference type="SMART" id="SM00906">
    <property type="entry name" value="Fungal_trans"/>
    <property type="match status" value="1"/>
</dbReference>
<sequence length="690" mass="77767">MSSSGQPLRASADAQLYKKRKRNTSERLRVTRACDRCKKRKIKCNGQQPCEFCVRAKASCTFNSSYARGRPPVIPPTSHIEETRDSSVPDVQISVENVSALDTTGLQSRDVTSTYLSASTSDYIVPSSQASPEPSSTDLQGHYVGPASGVAFLLRVQKRLHQAISFSHASTIFTFGDAPLQLPEFDPSFCMMLPRDDAQRLVDRYFDFAMPTYRFLHRPTIQEWFVEFYDTLGVMRDTQSAPTKIALLFMVFAHARVYMPESDRPGPADLSTRYYLAAEHQLTKERGSVRLASVQARLTQCYYLLTQSRINHCWSQFGTVSNLALAIGLNRNRRSDATSGVSMVEIECRRRTFWCAYTLDAYLSIALGRPRSFHDDDIDAPLPACVDDDQLTHERITTSPLNRSPSTMLASFAHMQLARIISKIVRDLYSIKPISAGRRAVLTERISKDLSDWRVEFARFLDVDFFNTSLLVPIFQRQQNVLNLTYWHSIILTHRPFVLNNLARLSRHRRNAGDEEPDDAQMVESIQQCLMAAMKTVNTIDHITQTRQMFRAFWITAYFAFTATIVLYIYVIQKRDSPPEVYTNYLSAAIQCQSHIATIAEKGSLSERYCLVLEELRVEAVRQTSAASIATDESPSLATNYTDLLGDTTIDFNGMPSSAFSDSSGWGQFASMVSSGLGNLDLFLGDELFS</sequence>
<dbReference type="InterPro" id="IPR007219">
    <property type="entry name" value="XnlR_reg_dom"/>
</dbReference>
<dbReference type="CDD" id="cd00067">
    <property type="entry name" value="GAL4"/>
    <property type="match status" value="1"/>
</dbReference>
<dbReference type="OrthoDB" id="2579025at2759"/>
<evidence type="ECO:0000313" key="10">
    <source>
        <dbReference type="EMBL" id="KAF4472110.1"/>
    </source>
</evidence>
<dbReference type="SMART" id="SM00066">
    <property type="entry name" value="GAL4"/>
    <property type="match status" value="1"/>
</dbReference>
<keyword evidence="8" id="KW-0472">Membrane</keyword>
<dbReference type="InterPro" id="IPR001138">
    <property type="entry name" value="Zn2Cys6_DnaBD"/>
</dbReference>
<dbReference type="CDD" id="cd12148">
    <property type="entry name" value="fungal_TF_MHR"/>
    <property type="match status" value="1"/>
</dbReference>
<evidence type="ECO:0000256" key="4">
    <source>
        <dbReference type="ARBA" id="ARBA00023125"/>
    </source>
</evidence>
<evidence type="ECO:0000256" key="8">
    <source>
        <dbReference type="SAM" id="Phobius"/>
    </source>
</evidence>
<dbReference type="PANTHER" id="PTHR47540:SF3">
    <property type="entry name" value="ZN(II)2CYS6 TRANSCRIPTION FACTOR (EUROFUNG)"/>
    <property type="match status" value="1"/>
</dbReference>
<dbReference type="SUPFAM" id="SSF57701">
    <property type="entry name" value="Zn2/Cys6 DNA-binding domain"/>
    <property type="match status" value="1"/>
</dbReference>
<dbReference type="GO" id="GO:0008270">
    <property type="term" value="F:zinc ion binding"/>
    <property type="evidence" value="ECO:0007669"/>
    <property type="project" value="InterPro"/>
</dbReference>
<dbReference type="GO" id="GO:0000981">
    <property type="term" value="F:DNA-binding transcription factor activity, RNA polymerase II-specific"/>
    <property type="evidence" value="ECO:0007669"/>
    <property type="project" value="InterPro"/>
</dbReference>
<dbReference type="Pfam" id="PF00172">
    <property type="entry name" value="Zn_clus"/>
    <property type="match status" value="1"/>
</dbReference>
<evidence type="ECO:0000259" key="9">
    <source>
        <dbReference type="PROSITE" id="PS50048"/>
    </source>
</evidence>
<comment type="caution">
    <text evidence="10">The sequence shown here is derived from an EMBL/GenBank/DDBJ whole genome shotgun (WGS) entry which is preliminary data.</text>
</comment>
<keyword evidence="8" id="KW-1133">Transmembrane helix</keyword>
<dbReference type="GO" id="GO:0005634">
    <property type="term" value="C:nucleus"/>
    <property type="evidence" value="ECO:0007669"/>
    <property type="project" value="UniProtKB-SubCell"/>
</dbReference>
<comment type="subcellular location">
    <subcellularLocation>
        <location evidence="1">Nucleus</location>
    </subcellularLocation>
</comment>
<keyword evidence="8" id="KW-0812">Transmembrane</keyword>
<feature type="region of interest" description="Disordered" evidence="7">
    <location>
        <begin position="1"/>
        <end position="24"/>
    </location>
</feature>
<evidence type="ECO:0000256" key="3">
    <source>
        <dbReference type="ARBA" id="ARBA00023015"/>
    </source>
</evidence>
<accession>A0A8H4LQM8</accession>
<dbReference type="InterPro" id="IPR051711">
    <property type="entry name" value="Stress_Response_Reg"/>
</dbReference>
<evidence type="ECO:0000256" key="1">
    <source>
        <dbReference type="ARBA" id="ARBA00004123"/>
    </source>
</evidence>
<evidence type="ECO:0000256" key="5">
    <source>
        <dbReference type="ARBA" id="ARBA00023163"/>
    </source>
</evidence>
<keyword evidence="3" id="KW-0805">Transcription regulation</keyword>
<dbReference type="Gene3D" id="4.10.240.10">
    <property type="entry name" value="Zn(2)-C6 fungal-type DNA-binding domain"/>
    <property type="match status" value="1"/>
</dbReference>
<dbReference type="AlphaFoldDB" id="A0A8H4LQM8"/>
<name>A0A8H4LQM8_9HYPO</name>
<dbReference type="GO" id="GO:0045944">
    <property type="term" value="P:positive regulation of transcription by RNA polymerase II"/>
    <property type="evidence" value="ECO:0007669"/>
    <property type="project" value="TreeGrafter"/>
</dbReference>
<keyword evidence="5" id="KW-0804">Transcription</keyword>
<keyword evidence="2" id="KW-0479">Metal-binding</keyword>
<dbReference type="EMBL" id="JAADYS010000129">
    <property type="protein sequence ID" value="KAF4472110.1"/>
    <property type="molecule type" value="Genomic_DNA"/>
</dbReference>
<dbReference type="InterPro" id="IPR036864">
    <property type="entry name" value="Zn2-C6_fun-type_DNA-bd_sf"/>
</dbReference>
<proteinExistence type="predicted"/>
<feature type="transmembrane region" description="Helical" evidence="8">
    <location>
        <begin position="552"/>
        <end position="571"/>
    </location>
</feature>
<dbReference type="PROSITE" id="PS50048">
    <property type="entry name" value="ZN2_CY6_FUNGAL_2"/>
    <property type="match status" value="1"/>
</dbReference>
<dbReference type="GO" id="GO:0006351">
    <property type="term" value="P:DNA-templated transcription"/>
    <property type="evidence" value="ECO:0007669"/>
    <property type="project" value="InterPro"/>
</dbReference>
<evidence type="ECO:0000256" key="7">
    <source>
        <dbReference type="SAM" id="MobiDB-lite"/>
    </source>
</evidence>